<keyword evidence="7" id="KW-0238">DNA-binding</keyword>
<evidence type="ECO:0000313" key="7">
    <source>
        <dbReference type="EMBL" id="KAJ5367491.1"/>
    </source>
</evidence>
<dbReference type="InterPro" id="IPR001077">
    <property type="entry name" value="COMT_C"/>
</dbReference>
<name>A0A9W9RWI6_PENBR</name>
<evidence type="ECO:0000256" key="2">
    <source>
        <dbReference type="ARBA" id="ARBA00022679"/>
    </source>
</evidence>
<dbReference type="InterPro" id="IPR029063">
    <property type="entry name" value="SAM-dependent_MTases_sf"/>
</dbReference>
<dbReference type="PROSITE" id="PS51683">
    <property type="entry name" value="SAM_OMT_II"/>
    <property type="match status" value="1"/>
</dbReference>
<feature type="active site" description="Proton acceptor" evidence="4">
    <location>
        <position position="314"/>
    </location>
</feature>
<dbReference type="GO" id="GO:0008171">
    <property type="term" value="F:O-methyltransferase activity"/>
    <property type="evidence" value="ECO:0007669"/>
    <property type="project" value="InterPro"/>
</dbReference>
<feature type="domain" description="O-methyltransferase dimerisation" evidence="6">
    <location>
        <begin position="43"/>
        <end position="116"/>
    </location>
</feature>
<comment type="caution">
    <text evidence="7">The sequence shown here is derived from an EMBL/GenBank/DDBJ whole genome shotgun (WGS) entry which is preliminary data.</text>
</comment>
<dbReference type="Gene3D" id="1.10.10.10">
    <property type="entry name" value="Winged helix-like DNA-binding domain superfamily/Winged helix DNA-binding domain"/>
    <property type="match status" value="1"/>
</dbReference>
<accession>A0A9W9RWI6</accession>
<dbReference type="GO" id="GO:0032259">
    <property type="term" value="P:methylation"/>
    <property type="evidence" value="ECO:0007669"/>
    <property type="project" value="UniProtKB-KW"/>
</dbReference>
<dbReference type="PANTHER" id="PTHR43712:SF4">
    <property type="entry name" value="O-METHYLTRANSFERASE DOMAIN-CONTAINING PROTEIN"/>
    <property type="match status" value="1"/>
</dbReference>
<evidence type="ECO:0000256" key="1">
    <source>
        <dbReference type="ARBA" id="ARBA00022603"/>
    </source>
</evidence>
<evidence type="ECO:0000313" key="8">
    <source>
        <dbReference type="Proteomes" id="UP001148299"/>
    </source>
</evidence>
<keyword evidence="3" id="KW-0949">S-adenosyl-L-methionine</keyword>
<feature type="domain" description="O-methyltransferase C-terminal" evidence="5">
    <location>
        <begin position="224"/>
        <end position="383"/>
    </location>
</feature>
<dbReference type="SUPFAM" id="SSF53335">
    <property type="entry name" value="S-adenosyl-L-methionine-dependent methyltransferases"/>
    <property type="match status" value="1"/>
</dbReference>
<dbReference type="InterPro" id="IPR012967">
    <property type="entry name" value="COMT_dimerisation"/>
</dbReference>
<proteinExistence type="predicted"/>
<keyword evidence="2" id="KW-0808">Transferase</keyword>
<dbReference type="InterPro" id="IPR036390">
    <property type="entry name" value="WH_DNA-bd_sf"/>
</dbReference>
<dbReference type="InterPro" id="IPR036388">
    <property type="entry name" value="WH-like_DNA-bd_sf"/>
</dbReference>
<dbReference type="Gene3D" id="3.40.50.150">
    <property type="entry name" value="Vaccinia Virus protein VP39"/>
    <property type="match status" value="1"/>
</dbReference>
<reference evidence="7" key="2">
    <citation type="journal article" date="2023" name="IMA Fungus">
        <title>Comparative genomic study of the Penicillium genus elucidates a diverse pangenome and 15 lateral gene transfer events.</title>
        <authorList>
            <person name="Petersen C."/>
            <person name="Sorensen T."/>
            <person name="Nielsen M.R."/>
            <person name="Sondergaard T.E."/>
            <person name="Sorensen J.L."/>
            <person name="Fitzpatrick D.A."/>
            <person name="Frisvad J.C."/>
            <person name="Nielsen K.L."/>
        </authorList>
    </citation>
    <scope>NUCLEOTIDE SEQUENCE</scope>
    <source>
        <strain evidence="7">IBT 35675</strain>
    </source>
</reference>
<evidence type="ECO:0000259" key="6">
    <source>
        <dbReference type="Pfam" id="PF08100"/>
    </source>
</evidence>
<dbReference type="Proteomes" id="UP001148299">
    <property type="component" value="Unassembled WGS sequence"/>
</dbReference>
<dbReference type="PANTHER" id="PTHR43712">
    <property type="entry name" value="PUTATIVE (AFU_ORTHOLOGUE AFUA_4G14580)-RELATED"/>
    <property type="match status" value="1"/>
</dbReference>
<evidence type="ECO:0000256" key="3">
    <source>
        <dbReference type="ARBA" id="ARBA00022691"/>
    </source>
</evidence>
<protein>
    <submittedName>
        <fullName evidence="7">Winged helix-turn-helix transcription repressor DNA-binding</fullName>
    </submittedName>
</protein>
<dbReference type="GO" id="GO:0044550">
    <property type="term" value="P:secondary metabolite biosynthetic process"/>
    <property type="evidence" value="ECO:0007669"/>
    <property type="project" value="UniProtKB-ARBA"/>
</dbReference>
<evidence type="ECO:0000256" key="4">
    <source>
        <dbReference type="PIRSR" id="PIRSR005739-1"/>
    </source>
</evidence>
<gene>
    <name evidence="7" type="ORF">N7541_001432</name>
</gene>
<evidence type="ECO:0000259" key="5">
    <source>
        <dbReference type="Pfam" id="PF00891"/>
    </source>
</evidence>
<dbReference type="InterPro" id="IPR016461">
    <property type="entry name" value="COMT-like"/>
</dbReference>
<dbReference type="Pfam" id="PF00891">
    <property type="entry name" value="Methyltransf_2"/>
    <property type="match status" value="1"/>
</dbReference>
<sequence length="405" mass="45012">MDPIVAQVRALAEAADEEGRLNIIKTLRQVQAELQSPKDSLMEIAGSGLINAMLRVGADMGLFSLLASNKTPLKVDRIAELTAASPQLLERVLRYLGATSIIKETGVNEYTATKLTYVLADPKGEAMIYHGFDTHGPVVQAMPDFFAENKYQDVTSNTNTPFQKAHNTKLTSFEWLVQHPKHFENLQKVMTSLQGSEWTEGFELLDREAQKIQSGVPQASEKPFFVDVGGGHGHQCRELGKKYPTLLGRMVLQDLPEAVKQLAPIEGVEVQAYDFFQPQTVTGEYLRISVNEIEWLTGLHVSGAKFYYLRRIMHDWPDNEAAAILRNIVAVMNVNSRILIDDTVLPDTGANWQSTLADLAMMAFGGKERTRAQWHSLAKSAGLRVEQIHTYVASTYTAIVVLALE</sequence>
<dbReference type="Pfam" id="PF08100">
    <property type="entry name" value="Dimerisation"/>
    <property type="match status" value="1"/>
</dbReference>
<dbReference type="SUPFAM" id="SSF46785">
    <property type="entry name" value="Winged helix' DNA-binding domain"/>
    <property type="match status" value="1"/>
</dbReference>
<dbReference type="EMBL" id="JAPZBR010000001">
    <property type="protein sequence ID" value="KAJ5367491.1"/>
    <property type="molecule type" value="Genomic_DNA"/>
</dbReference>
<dbReference type="GO" id="GO:0003677">
    <property type="term" value="F:DNA binding"/>
    <property type="evidence" value="ECO:0007669"/>
    <property type="project" value="UniProtKB-KW"/>
</dbReference>
<reference evidence="7" key="1">
    <citation type="submission" date="2022-12" db="EMBL/GenBank/DDBJ databases">
        <authorList>
            <person name="Petersen C."/>
        </authorList>
    </citation>
    <scope>NUCLEOTIDE SEQUENCE</scope>
    <source>
        <strain evidence="7">IBT 35675</strain>
    </source>
</reference>
<keyword evidence="1" id="KW-0489">Methyltransferase</keyword>
<dbReference type="PIRSF" id="PIRSF005739">
    <property type="entry name" value="O-mtase"/>
    <property type="match status" value="1"/>
</dbReference>
<keyword evidence="8" id="KW-1185">Reference proteome</keyword>
<organism evidence="7 8">
    <name type="scientific">Penicillium brevicompactum</name>
    <dbReference type="NCBI Taxonomy" id="5074"/>
    <lineage>
        <taxon>Eukaryota</taxon>
        <taxon>Fungi</taxon>
        <taxon>Dikarya</taxon>
        <taxon>Ascomycota</taxon>
        <taxon>Pezizomycotina</taxon>
        <taxon>Eurotiomycetes</taxon>
        <taxon>Eurotiomycetidae</taxon>
        <taxon>Eurotiales</taxon>
        <taxon>Aspergillaceae</taxon>
        <taxon>Penicillium</taxon>
    </lineage>
</organism>
<dbReference type="GO" id="GO:0046983">
    <property type="term" value="F:protein dimerization activity"/>
    <property type="evidence" value="ECO:0007669"/>
    <property type="project" value="InterPro"/>
</dbReference>
<dbReference type="AlphaFoldDB" id="A0A9W9RWI6"/>